<dbReference type="Proteomes" id="UP000887579">
    <property type="component" value="Unplaced"/>
</dbReference>
<protein>
    <submittedName>
        <fullName evidence="2">Uncharacterized protein</fullName>
    </submittedName>
</protein>
<name>A0AC34FZJ2_9BILA</name>
<evidence type="ECO:0000313" key="1">
    <source>
        <dbReference type="Proteomes" id="UP000887579"/>
    </source>
</evidence>
<accession>A0AC34FZJ2</accession>
<dbReference type="WBParaSite" id="ES5_v2.g22965.t1">
    <property type="protein sequence ID" value="ES5_v2.g22965.t1"/>
    <property type="gene ID" value="ES5_v2.g22965"/>
</dbReference>
<organism evidence="1 2">
    <name type="scientific">Panagrolaimus sp. ES5</name>
    <dbReference type="NCBI Taxonomy" id="591445"/>
    <lineage>
        <taxon>Eukaryota</taxon>
        <taxon>Metazoa</taxon>
        <taxon>Ecdysozoa</taxon>
        <taxon>Nematoda</taxon>
        <taxon>Chromadorea</taxon>
        <taxon>Rhabditida</taxon>
        <taxon>Tylenchina</taxon>
        <taxon>Panagrolaimomorpha</taxon>
        <taxon>Panagrolaimoidea</taxon>
        <taxon>Panagrolaimidae</taxon>
        <taxon>Panagrolaimus</taxon>
    </lineage>
</organism>
<reference evidence="2" key="1">
    <citation type="submission" date="2022-11" db="UniProtKB">
        <authorList>
            <consortium name="WormBaseParasite"/>
        </authorList>
    </citation>
    <scope>IDENTIFICATION</scope>
</reference>
<evidence type="ECO:0000313" key="2">
    <source>
        <dbReference type="WBParaSite" id="ES5_v2.g22965.t1"/>
    </source>
</evidence>
<sequence>MSQSLCAYFNSSFRRLLLKQVDTVKKVLNNYTLLQDGTGVRVANPRSIISVGIKYIYSGNLGAFSSNLLTCHYGYDVNFTVDKALRSSMSFAYQYSRNISVPIMFVVFTLNNGTSLQIGDTGSAFNASVEYRNKCMKPANVEIIQINPSVANVNPELGDYFFMHDDPNLFEKFTDAILRLSLFDKSAISEADCIDSIAPKRESFWTSR</sequence>
<proteinExistence type="predicted"/>